<reference evidence="3 4" key="1">
    <citation type="submission" date="2019-03" db="EMBL/GenBank/DDBJ databases">
        <title>Draft genome sequences of novel Actinobacteria.</title>
        <authorList>
            <person name="Sahin N."/>
            <person name="Ay H."/>
            <person name="Saygin H."/>
        </authorList>
    </citation>
    <scope>NUCLEOTIDE SEQUENCE [LARGE SCALE GENOMIC DNA]</scope>
    <source>
        <strain evidence="3 4">JCM 30547</strain>
    </source>
</reference>
<dbReference type="RefSeq" id="WP_132413779.1">
    <property type="nucleotide sequence ID" value="NZ_SMKA01000226.1"/>
</dbReference>
<evidence type="ECO:0000313" key="4">
    <source>
        <dbReference type="Proteomes" id="UP000295075"/>
    </source>
</evidence>
<dbReference type="PANTHER" id="PTHR34853:SF1">
    <property type="entry name" value="LIPASE 5"/>
    <property type="match status" value="1"/>
</dbReference>
<dbReference type="Proteomes" id="UP000295075">
    <property type="component" value="Unassembled WGS sequence"/>
</dbReference>
<protein>
    <submittedName>
        <fullName evidence="3">Alpha/beta fold hydrolase</fullName>
    </submittedName>
</protein>
<feature type="region of interest" description="Disordered" evidence="1">
    <location>
        <begin position="358"/>
        <end position="378"/>
    </location>
</feature>
<dbReference type="Gene3D" id="1.10.260.160">
    <property type="match status" value="1"/>
</dbReference>
<evidence type="ECO:0000313" key="3">
    <source>
        <dbReference type="EMBL" id="TDC21210.1"/>
    </source>
</evidence>
<dbReference type="SUPFAM" id="SSF53474">
    <property type="entry name" value="alpha/beta-Hydrolases"/>
    <property type="match status" value="1"/>
</dbReference>
<dbReference type="EMBL" id="SMKA01000226">
    <property type="protein sequence ID" value="TDC21210.1"/>
    <property type="molecule type" value="Genomic_DNA"/>
</dbReference>
<dbReference type="PIRSF" id="PIRSF029171">
    <property type="entry name" value="Esterase_LipA"/>
    <property type="match status" value="1"/>
</dbReference>
<comment type="caution">
    <text evidence="3">The sequence shown here is derived from an EMBL/GenBank/DDBJ whole genome shotgun (WGS) entry which is preliminary data.</text>
</comment>
<proteinExistence type="predicted"/>
<name>A0A4R4PGY2_9ACTN</name>
<organism evidence="3 4">
    <name type="scientific">Kribbella albertanoniae</name>
    <dbReference type="NCBI Taxonomy" id="1266829"/>
    <lineage>
        <taxon>Bacteria</taxon>
        <taxon>Bacillati</taxon>
        <taxon>Actinomycetota</taxon>
        <taxon>Actinomycetes</taxon>
        <taxon>Propionibacteriales</taxon>
        <taxon>Kribbellaceae</taxon>
        <taxon>Kribbella</taxon>
    </lineage>
</organism>
<keyword evidence="3" id="KW-0378">Hydrolase</keyword>
<evidence type="ECO:0000256" key="2">
    <source>
        <dbReference type="SAM" id="SignalP"/>
    </source>
</evidence>
<dbReference type="GO" id="GO:0016042">
    <property type="term" value="P:lipid catabolic process"/>
    <property type="evidence" value="ECO:0007669"/>
    <property type="project" value="InterPro"/>
</dbReference>
<dbReference type="OrthoDB" id="4857813at2"/>
<dbReference type="GO" id="GO:0004806">
    <property type="term" value="F:triacylglycerol lipase activity"/>
    <property type="evidence" value="ECO:0007669"/>
    <property type="project" value="InterPro"/>
</dbReference>
<keyword evidence="2" id="KW-0732">Signal</keyword>
<feature type="chain" id="PRO_5020851358" evidence="2">
    <location>
        <begin position="25"/>
        <end position="400"/>
    </location>
</feature>
<dbReference type="InterPro" id="IPR029058">
    <property type="entry name" value="AB_hydrolase_fold"/>
</dbReference>
<feature type="signal peptide" evidence="2">
    <location>
        <begin position="1"/>
        <end position="24"/>
    </location>
</feature>
<gene>
    <name evidence="3" type="ORF">E1261_33895</name>
</gene>
<dbReference type="PANTHER" id="PTHR34853">
    <property type="match status" value="1"/>
</dbReference>
<accession>A0A4R4PGY2</accession>
<dbReference type="InterPro" id="IPR005152">
    <property type="entry name" value="Lipase_secreted"/>
</dbReference>
<keyword evidence="4" id="KW-1185">Reference proteome</keyword>
<dbReference type="AlphaFoldDB" id="A0A4R4PGY2"/>
<dbReference type="Gene3D" id="3.40.50.1820">
    <property type="entry name" value="alpha/beta hydrolase"/>
    <property type="match status" value="1"/>
</dbReference>
<evidence type="ECO:0000256" key="1">
    <source>
        <dbReference type="SAM" id="MobiDB-lite"/>
    </source>
</evidence>
<sequence length="400" mass="42731">MTLFKRVAAIVALTATVGASVPVAATAHSSWRGSVVSVEPIEHLTSGELTQYLQSTGMKTEPAKYGADAYRVVYRTITPEGRPTTASGLVALPRRTERSLSLVTFLHGTNATRASTASVSRSSPDRVRSLMFAGAGFAVTAPDLLGLGTGPGRHPYGDTASETSASADQLIAARRLSETLGRSVRNDVLVTGFSEGGRITLSLGRALQRGEVQGFGLRAMAPVAGPYDLLGVELPALVNGQVSPFVATLYLGYFITAWSRLIPLYDDPSEVFLPPYDRVVDSMFDGSHTVQEIAAALPGSPDKLVRASFLQQLVQPTGLLGKRLREADRICTDWTPRVPTRFYTGSADLDVPAANAHSCRSGLDPRGTRSTVTDTGPVDHNRTAELAYPQILGWFTTLTR</sequence>